<organism evidence="2">
    <name type="scientific">Alexandrium monilatum</name>
    <dbReference type="NCBI Taxonomy" id="311494"/>
    <lineage>
        <taxon>Eukaryota</taxon>
        <taxon>Sar</taxon>
        <taxon>Alveolata</taxon>
        <taxon>Dinophyceae</taxon>
        <taxon>Gonyaulacales</taxon>
        <taxon>Pyrocystaceae</taxon>
        <taxon>Alexandrium</taxon>
    </lineage>
</organism>
<reference evidence="2" key="1">
    <citation type="submission" date="2021-01" db="EMBL/GenBank/DDBJ databases">
        <authorList>
            <person name="Corre E."/>
            <person name="Pelletier E."/>
            <person name="Niang G."/>
            <person name="Scheremetjew M."/>
            <person name="Finn R."/>
            <person name="Kale V."/>
            <person name="Holt S."/>
            <person name="Cochrane G."/>
            <person name="Meng A."/>
            <person name="Brown T."/>
            <person name="Cohen L."/>
        </authorList>
    </citation>
    <scope>NUCLEOTIDE SEQUENCE</scope>
    <source>
        <strain evidence="2">CCMP3105</strain>
    </source>
</reference>
<dbReference type="InterPro" id="IPR036770">
    <property type="entry name" value="Ankyrin_rpt-contain_sf"/>
</dbReference>
<protein>
    <submittedName>
        <fullName evidence="2">Uncharacterized protein</fullName>
    </submittedName>
</protein>
<dbReference type="EMBL" id="HBNR01065151">
    <property type="protein sequence ID" value="CAE4636656.1"/>
    <property type="molecule type" value="Transcribed_RNA"/>
</dbReference>
<dbReference type="AlphaFoldDB" id="A0A7S4VBZ9"/>
<name>A0A7S4VBZ9_9DINO</name>
<evidence type="ECO:0000313" key="2">
    <source>
        <dbReference type="EMBL" id="CAE4636656.1"/>
    </source>
</evidence>
<evidence type="ECO:0000256" key="1">
    <source>
        <dbReference type="SAM" id="MobiDB-lite"/>
    </source>
</evidence>
<dbReference type="Gene3D" id="1.25.40.20">
    <property type="entry name" value="Ankyrin repeat-containing domain"/>
    <property type="match status" value="1"/>
</dbReference>
<gene>
    <name evidence="2" type="ORF">AMON00008_LOCUS46014</name>
</gene>
<sequence length="239" mass="26322">MASFADCPLAFIEEPEEERARVERLRAEDPISLQDAVNTSQALVAAAKDGDIEEVRRVVANAEEGEFLQVFVLQAVVHALRAVSLGLMQEFVRWGVPLRHEQLTQAMHLICEVTTRDNFSDAWRILQLLMEGNANGGMDINQPRSVDGWTPLCIACVDACLPLAFKLLELKADPNIITRSDETPLALAKRALPGDTEEQREARGIISNMLRSYGAQESTRDVLAMSRGANKRPTGAKAA</sequence>
<feature type="region of interest" description="Disordered" evidence="1">
    <location>
        <begin position="218"/>
        <end position="239"/>
    </location>
</feature>
<dbReference type="SUPFAM" id="SSF48403">
    <property type="entry name" value="Ankyrin repeat"/>
    <property type="match status" value="1"/>
</dbReference>
<proteinExistence type="predicted"/>
<accession>A0A7S4VBZ9</accession>